<keyword evidence="3" id="KW-0378">Hydrolase</keyword>
<name>A0A9N8DZK4_9STRA</name>
<evidence type="ECO:0000256" key="3">
    <source>
        <dbReference type="ARBA" id="ARBA00022801"/>
    </source>
</evidence>
<dbReference type="SUPFAM" id="SSF55920">
    <property type="entry name" value="Creatinase/aminopeptidase"/>
    <property type="match status" value="1"/>
</dbReference>
<dbReference type="AlphaFoldDB" id="A0A9N8DZK4"/>
<dbReference type="InterPro" id="IPR000587">
    <property type="entry name" value="Creatinase_N"/>
</dbReference>
<comment type="similarity">
    <text evidence="1">Belongs to the peptidase M24B family.</text>
</comment>
<feature type="domain" description="Peptidase M24" evidence="4">
    <location>
        <begin position="452"/>
        <end position="669"/>
    </location>
</feature>
<reference evidence="7" key="1">
    <citation type="submission" date="2020-06" db="EMBL/GenBank/DDBJ databases">
        <authorList>
            <consortium name="Plant Systems Biology data submission"/>
        </authorList>
    </citation>
    <scope>NUCLEOTIDE SEQUENCE</scope>
    <source>
        <strain evidence="7">D6</strain>
    </source>
</reference>
<dbReference type="InterPro" id="IPR033740">
    <property type="entry name" value="Pept_M24B"/>
</dbReference>
<dbReference type="Proteomes" id="UP001153069">
    <property type="component" value="Unassembled WGS sequence"/>
</dbReference>
<dbReference type="CDD" id="cd01085">
    <property type="entry name" value="APP"/>
    <property type="match status" value="1"/>
</dbReference>
<evidence type="ECO:0000256" key="2">
    <source>
        <dbReference type="ARBA" id="ARBA00022723"/>
    </source>
</evidence>
<keyword evidence="8" id="KW-1185">Reference proteome</keyword>
<dbReference type="GO" id="GO:0046872">
    <property type="term" value="F:metal ion binding"/>
    <property type="evidence" value="ECO:0007669"/>
    <property type="project" value="UniProtKB-KW"/>
</dbReference>
<dbReference type="SUPFAM" id="SSF53092">
    <property type="entry name" value="Creatinase/prolidase N-terminal domain"/>
    <property type="match status" value="1"/>
</dbReference>
<dbReference type="FunFam" id="3.90.230.10:FF:000009">
    <property type="entry name" value="xaa-Pro aminopeptidase 2"/>
    <property type="match status" value="1"/>
</dbReference>
<protein>
    <submittedName>
        <fullName evidence="7">Pro aminopeptidase P</fullName>
    </submittedName>
</protein>
<sequence length="758" mass="84119">MTTTLSRVATTTTPISTRRLHIFHHQHTAMVTMMGRRRYASTALLALTASYSVQSFSASSSANSRIIRPFTTSSSAGIFGVRGGSTQQDPRRIHQALFSSSATESPEATTVVEETMTTTTMTPAAKLEALRSKMKELDLDVYLVPSGDPHLSEYTPDAYKRRGFISGFGGSAGTAVISHEDARLWTDSRYWNEAGLQLDPDCWTLMKSGQSKVDTISKHLAKAATAKYTETQKPLRVGLDPYVHAASYPKELTDAFKEAAKDELADEDLKIAEIDTSHPNLIDPVWGDARPPIPTSPFQVHPLEYAGKSVEEKVADIRKEMESKKATLTVFCALDDVAYLLNVRAQGDIETCPVGIAYATVSQDAVTLYCDAAKIQSDELKQHLKDVTIKPYDDVVGDVRKHCEESSKNRVWIDKKNANLAISSCVPEKQMIDKQNAVTPMKACKNEAEIQGMRQAHIVDGAAMAHFMSWLEQTIVVEGKKVSEVEVDLKLTGFRAQQPGFKEVSFPTIAGVGANGAIIHYRAEEGTDLLKYLDAETPILIDSGGQYTYGTTDVTRTWHFGAASEEFIDYYTRVLKGNIGLDRMVFPENTPGFVLDVFARKSLWEAGKDYGHGTGHGVGSALLVHEGPHSISPRFANKEGLKRGMVVSNEPGYYEDGNFGIRIENLIEIQYVDPKHDEEAPEGDDEPKSAEKKFLKFAKLTMIPIQKNLIKKDLMSDEEFDWLDDYHQEVWAKVSPLLEKDSPGWKWLEKSCAKIERK</sequence>
<dbReference type="Gene3D" id="3.90.230.10">
    <property type="entry name" value="Creatinase/methionine aminopeptidase superfamily"/>
    <property type="match status" value="1"/>
</dbReference>
<dbReference type="InterPro" id="IPR000994">
    <property type="entry name" value="Pept_M24"/>
</dbReference>
<comment type="caution">
    <text evidence="7">The sequence shown here is derived from an EMBL/GenBank/DDBJ whole genome shotgun (WGS) entry which is preliminary data.</text>
</comment>
<dbReference type="Pfam" id="PF01321">
    <property type="entry name" value="Creatinase_N"/>
    <property type="match status" value="1"/>
</dbReference>
<evidence type="ECO:0000256" key="1">
    <source>
        <dbReference type="ARBA" id="ARBA00008766"/>
    </source>
</evidence>
<evidence type="ECO:0000259" key="5">
    <source>
        <dbReference type="Pfam" id="PF01321"/>
    </source>
</evidence>
<accession>A0A9N8DZK4</accession>
<dbReference type="PANTHER" id="PTHR43763:SF6">
    <property type="entry name" value="XAA-PRO AMINOPEPTIDASE 1"/>
    <property type="match status" value="1"/>
</dbReference>
<feature type="domain" description="Peptidase M24 C-terminal" evidence="6">
    <location>
        <begin position="693"/>
        <end position="755"/>
    </location>
</feature>
<dbReference type="GO" id="GO:0070006">
    <property type="term" value="F:metalloaminopeptidase activity"/>
    <property type="evidence" value="ECO:0007669"/>
    <property type="project" value="InterPro"/>
</dbReference>
<dbReference type="Pfam" id="PF00557">
    <property type="entry name" value="Peptidase_M24"/>
    <property type="match status" value="1"/>
</dbReference>
<feature type="domain" description="Creatinase N-terminal" evidence="5">
    <location>
        <begin position="127"/>
        <end position="259"/>
    </location>
</feature>
<dbReference type="InterPro" id="IPR032416">
    <property type="entry name" value="Peptidase_M24_C"/>
</dbReference>
<evidence type="ECO:0000313" key="7">
    <source>
        <dbReference type="EMBL" id="CAB9511788.1"/>
    </source>
</evidence>
<dbReference type="EMBL" id="CAICTM010000502">
    <property type="protein sequence ID" value="CAB9511788.1"/>
    <property type="molecule type" value="Genomic_DNA"/>
</dbReference>
<dbReference type="Pfam" id="PF16189">
    <property type="entry name" value="Creatinase_N_2"/>
    <property type="match status" value="1"/>
</dbReference>
<keyword evidence="7" id="KW-0645">Protease</keyword>
<evidence type="ECO:0000259" key="6">
    <source>
        <dbReference type="Pfam" id="PF16188"/>
    </source>
</evidence>
<dbReference type="InterPro" id="IPR029149">
    <property type="entry name" value="Creatin/AminoP/Spt16_N"/>
</dbReference>
<dbReference type="Gene3D" id="3.40.350.10">
    <property type="entry name" value="Creatinase/prolidase N-terminal domain"/>
    <property type="match status" value="2"/>
</dbReference>
<proteinExistence type="inferred from homology"/>
<dbReference type="InterPro" id="IPR050422">
    <property type="entry name" value="X-Pro_aminopeptidase_P"/>
</dbReference>
<dbReference type="InterPro" id="IPR036005">
    <property type="entry name" value="Creatinase/aminopeptidase-like"/>
</dbReference>
<gene>
    <name evidence="7" type="ORF">SEMRO_503_G155800.1</name>
</gene>
<dbReference type="OrthoDB" id="9995434at2759"/>
<dbReference type="PANTHER" id="PTHR43763">
    <property type="entry name" value="XAA-PRO AMINOPEPTIDASE 1"/>
    <property type="match status" value="1"/>
</dbReference>
<organism evidence="7 8">
    <name type="scientific">Seminavis robusta</name>
    <dbReference type="NCBI Taxonomy" id="568900"/>
    <lineage>
        <taxon>Eukaryota</taxon>
        <taxon>Sar</taxon>
        <taxon>Stramenopiles</taxon>
        <taxon>Ochrophyta</taxon>
        <taxon>Bacillariophyta</taxon>
        <taxon>Bacillariophyceae</taxon>
        <taxon>Bacillariophycidae</taxon>
        <taxon>Naviculales</taxon>
        <taxon>Naviculaceae</taxon>
        <taxon>Seminavis</taxon>
    </lineage>
</organism>
<keyword evidence="7" id="KW-0031">Aminopeptidase</keyword>
<evidence type="ECO:0000259" key="4">
    <source>
        <dbReference type="Pfam" id="PF00557"/>
    </source>
</evidence>
<keyword evidence="2" id="KW-0479">Metal-binding</keyword>
<dbReference type="Pfam" id="PF16188">
    <property type="entry name" value="Peptidase_M24_C"/>
    <property type="match status" value="1"/>
</dbReference>
<evidence type="ECO:0000313" key="8">
    <source>
        <dbReference type="Proteomes" id="UP001153069"/>
    </source>
</evidence>
<dbReference type="GO" id="GO:0005737">
    <property type="term" value="C:cytoplasm"/>
    <property type="evidence" value="ECO:0007669"/>
    <property type="project" value="UniProtKB-ARBA"/>
</dbReference>